<keyword evidence="2" id="KW-0238">DNA-binding</keyword>
<dbReference type="PANTHER" id="PTHR47784:SF14">
    <property type="entry name" value="ZN(II)2CYS6 TRANSCRIPTION FACTOR (EUROFUNG)"/>
    <property type="match status" value="1"/>
</dbReference>
<keyword evidence="4" id="KW-0539">Nucleus</keyword>
<dbReference type="OrthoDB" id="4937900at2759"/>
<dbReference type="InterPro" id="IPR021858">
    <property type="entry name" value="Fun_TF"/>
</dbReference>
<organism evidence="7 8">
    <name type="scientific">Penicillium cosmopolitanum</name>
    <dbReference type="NCBI Taxonomy" id="1131564"/>
    <lineage>
        <taxon>Eukaryota</taxon>
        <taxon>Fungi</taxon>
        <taxon>Dikarya</taxon>
        <taxon>Ascomycota</taxon>
        <taxon>Pezizomycotina</taxon>
        <taxon>Eurotiomycetes</taxon>
        <taxon>Eurotiomycetidae</taxon>
        <taxon>Eurotiales</taxon>
        <taxon>Aspergillaceae</taxon>
        <taxon>Penicillium</taxon>
    </lineage>
</organism>
<dbReference type="PROSITE" id="PS50048">
    <property type="entry name" value="ZN2_CY6_FUNGAL_2"/>
    <property type="match status" value="1"/>
</dbReference>
<dbReference type="AlphaFoldDB" id="A0A9X0BDZ6"/>
<accession>A0A9X0BDZ6</accession>
<dbReference type="InterPro" id="IPR001138">
    <property type="entry name" value="Zn2Cys6_DnaBD"/>
</dbReference>
<feature type="region of interest" description="Disordered" evidence="5">
    <location>
        <begin position="230"/>
        <end position="260"/>
    </location>
</feature>
<dbReference type="RefSeq" id="XP_056493558.1">
    <property type="nucleotide sequence ID" value="XM_056624976.1"/>
</dbReference>
<evidence type="ECO:0000256" key="5">
    <source>
        <dbReference type="SAM" id="MobiDB-lite"/>
    </source>
</evidence>
<protein>
    <recommendedName>
        <fullName evidence="6">Zn(2)-C6 fungal-type domain-containing protein</fullName>
    </recommendedName>
</protein>
<sequence length="260" mass="29488">MPCRRSHKKSRNGCNECKKRRVKCDEQVPKCTFCNSRQFKCVYTRLSPRGQIQEGHLQDPSHQNQHELSSAREKGALQLDTRLVEANLLHHYYTDTSMTQSDKNDSSYQFWHFTVPKIATRESFALDSILAFTALHMAYSESNQRSFWITTGLSYNDRACSKLSKMVGRMSAATLESALVCSIFITLFVIARHQFSAPSSYLCEAMSIKGLIQGCAIFYDKAKLLEPRHASSANTARESGSSKHISPNISREQHADSRLH</sequence>
<proteinExistence type="predicted"/>
<evidence type="ECO:0000256" key="1">
    <source>
        <dbReference type="ARBA" id="ARBA00023015"/>
    </source>
</evidence>
<dbReference type="Pfam" id="PF00172">
    <property type="entry name" value="Zn_clus"/>
    <property type="match status" value="1"/>
</dbReference>
<dbReference type="GeneID" id="81363956"/>
<dbReference type="CDD" id="cd00067">
    <property type="entry name" value="GAL4"/>
    <property type="match status" value="1"/>
</dbReference>
<evidence type="ECO:0000313" key="7">
    <source>
        <dbReference type="EMBL" id="KAJ5413702.1"/>
    </source>
</evidence>
<feature type="compositionally biased region" description="Basic and acidic residues" evidence="5">
    <location>
        <begin position="251"/>
        <end position="260"/>
    </location>
</feature>
<dbReference type="GO" id="GO:0003677">
    <property type="term" value="F:DNA binding"/>
    <property type="evidence" value="ECO:0007669"/>
    <property type="project" value="UniProtKB-KW"/>
</dbReference>
<dbReference type="Gene3D" id="4.10.240.10">
    <property type="entry name" value="Zn(2)-C6 fungal-type DNA-binding domain"/>
    <property type="match status" value="1"/>
</dbReference>
<reference evidence="7" key="1">
    <citation type="submission" date="2022-12" db="EMBL/GenBank/DDBJ databases">
        <authorList>
            <person name="Petersen C."/>
        </authorList>
    </citation>
    <scope>NUCLEOTIDE SEQUENCE</scope>
    <source>
        <strain evidence="7">IBT 29677</strain>
    </source>
</reference>
<reference evidence="7" key="2">
    <citation type="journal article" date="2023" name="IMA Fungus">
        <title>Comparative genomic study of the Penicillium genus elucidates a diverse pangenome and 15 lateral gene transfer events.</title>
        <authorList>
            <person name="Petersen C."/>
            <person name="Sorensen T."/>
            <person name="Nielsen M.R."/>
            <person name="Sondergaard T.E."/>
            <person name="Sorensen J.L."/>
            <person name="Fitzpatrick D.A."/>
            <person name="Frisvad J.C."/>
            <person name="Nielsen K.L."/>
        </authorList>
    </citation>
    <scope>NUCLEOTIDE SEQUENCE</scope>
    <source>
        <strain evidence="7">IBT 29677</strain>
    </source>
</reference>
<feature type="compositionally biased region" description="Polar residues" evidence="5">
    <location>
        <begin position="231"/>
        <end position="250"/>
    </location>
</feature>
<gene>
    <name evidence="7" type="ORF">N7509_000329</name>
</gene>
<keyword evidence="3" id="KW-0804">Transcription</keyword>
<keyword evidence="1" id="KW-0805">Transcription regulation</keyword>
<dbReference type="Pfam" id="PF11951">
    <property type="entry name" value="Fungal_trans_2"/>
    <property type="match status" value="1"/>
</dbReference>
<comment type="caution">
    <text evidence="7">The sequence shown here is derived from an EMBL/GenBank/DDBJ whole genome shotgun (WGS) entry which is preliminary data.</text>
</comment>
<dbReference type="SUPFAM" id="SSF57701">
    <property type="entry name" value="Zn2/Cys6 DNA-binding domain"/>
    <property type="match status" value="1"/>
</dbReference>
<dbReference type="SMART" id="SM00066">
    <property type="entry name" value="GAL4"/>
    <property type="match status" value="1"/>
</dbReference>
<dbReference type="InterPro" id="IPR053157">
    <property type="entry name" value="Sterol_Uptake_Regulator"/>
</dbReference>
<dbReference type="Proteomes" id="UP001147747">
    <property type="component" value="Unassembled WGS sequence"/>
</dbReference>
<keyword evidence="8" id="KW-1185">Reference proteome</keyword>
<evidence type="ECO:0000259" key="6">
    <source>
        <dbReference type="PROSITE" id="PS50048"/>
    </source>
</evidence>
<dbReference type="PANTHER" id="PTHR47784">
    <property type="entry name" value="STEROL UPTAKE CONTROL PROTEIN 2"/>
    <property type="match status" value="1"/>
</dbReference>
<evidence type="ECO:0000256" key="3">
    <source>
        <dbReference type="ARBA" id="ARBA00023163"/>
    </source>
</evidence>
<dbReference type="InterPro" id="IPR036864">
    <property type="entry name" value="Zn2-C6_fun-type_DNA-bd_sf"/>
</dbReference>
<feature type="domain" description="Zn(2)-C6 fungal-type" evidence="6">
    <location>
        <begin position="13"/>
        <end position="43"/>
    </location>
</feature>
<dbReference type="GO" id="GO:0008270">
    <property type="term" value="F:zinc ion binding"/>
    <property type="evidence" value="ECO:0007669"/>
    <property type="project" value="InterPro"/>
</dbReference>
<evidence type="ECO:0000256" key="4">
    <source>
        <dbReference type="ARBA" id="ARBA00023242"/>
    </source>
</evidence>
<dbReference type="GO" id="GO:0001228">
    <property type="term" value="F:DNA-binding transcription activator activity, RNA polymerase II-specific"/>
    <property type="evidence" value="ECO:0007669"/>
    <property type="project" value="TreeGrafter"/>
</dbReference>
<evidence type="ECO:0000256" key="2">
    <source>
        <dbReference type="ARBA" id="ARBA00023125"/>
    </source>
</evidence>
<name>A0A9X0BDZ6_9EURO</name>
<evidence type="ECO:0000313" key="8">
    <source>
        <dbReference type="Proteomes" id="UP001147747"/>
    </source>
</evidence>
<dbReference type="EMBL" id="JAPZBU010000003">
    <property type="protein sequence ID" value="KAJ5413702.1"/>
    <property type="molecule type" value="Genomic_DNA"/>
</dbReference>
<dbReference type="PROSITE" id="PS00463">
    <property type="entry name" value="ZN2_CY6_FUNGAL_1"/>
    <property type="match status" value="1"/>
</dbReference>